<evidence type="ECO:0000313" key="2">
    <source>
        <dbReference type="Proteomes" id="UP000287124"/>
    </source>
</evidence>
<comment type="caution">
    <text evidence="1">The sequence shown here is derived from an EMBL/GenBank/DDBJ whole genome shotgun (WGS) entry which is preliminary data.</text>
</comment>
<gene>
    <name evidence="1" type="ORF">BHE90_017589</name>
</gene>
<accession>A0A430KXB2</accession>
<dbReference type="Proteomes" id="UP000287124">
    <property type="component" value="Unassembled WGS sequence"/>
</dbReference>
<dbReference type="EMBL" id="MIKF01001289">
    <property type="protein sequence ID" value="RTE68034.1"/>
    <property type="molecule type" value="Genomic_DNA"/>
</dbReference>
<dbReference type="AlphaFoldDB" id="A0A430KXB2"/>
<name>A0A430KXB2_9HYPO</name>
<keyword evidence="2" id="KW-1185">Reference proteome</keyword>
<reference evidence="1 2" key="1">
    <citation type="submission" date="2017-06" db="EMBL/GenBank/DDBJ databases">
        <title>Comparative genomic analysis of Ambrosia Fusariam Clade fungi.</title>
        <authorList>
            <person name="Stajich J.E."/>
            <person name="Carrillo J."/>
            <person name="Kijimoto T."/>
            <person name="Eskalen A."/>
            <person name="O'Donnell K."/>
            <person name="Kasson M."/>
        </authorList>
    </citation>
    <scope>NUCLEOTIDE SEQUENCE [LARGE SCALE GENOMIC DNA]</scope>
    <source>
        <strain evidence="1 2">UCR1854</strain>
    </source>
</reference>
<protein>
    <submittedName>
        <fullName evidence="1">Uncharacterized protein</fullName>
    </submittedName>
</protein>
<sequence>MSFNTMPTRTTVDQAFKVTQPYGTGAAEEYRDQYPLPRPLDPPEEEHILDNIDLSLFQDINTTTPANDQVFDPSDYINLAILGAEAFLAAAGRLMVPQRVKRFVRRDELGQLESLIDTEPDAVDFAGAMRNNEVWVQSLLELLEQLREARRRKEAR</sequence>
<evidence type="ECO:0000313" key="1">
    <source>
        <dbReference type="EMBL" id="RTE68034.1"/>
    </source>
</evidence>
<proteinExistence type="predicted"/>
<organism evidence="1 2">
    <name type="scientific">Fusarium euwallaceae</name>
    <dbReference type="NCBI Taxonomy" id="1147111"/>
    <lineage>
        <taxon>Eukaryota</taxon>
        <taxon>Fungi</taxon>
        <taxon>Dikarya</taxon>
        <taxon>Ascomycota</taxon>
        <taxon>Pezizomycotina</taxon>
        <taxon>Sordariomycetes</taxon>
        <taxon>Hypocreomycetidae</taxon>
        <taxon>Hypocreales</taxon>
        <taxon>Nectriaceae</taxon>
        <taxon>Fusarium</taxon>
        <taxon>Fusarium solani species complex</taxon>
    </lineage>
</organism>